<evidence type="ECO:0000313" key="3">
    <source>
        <dbReference type="Proteomes" id="UP001256827"/>
    </source>
</evidence>
<dbReference type="InterPro" id="IPR014957">
    <property type="entry name" value="IDEAL_dom"/>
</dbReference>
<dbReference type="EMBL" id="CP134050">
    <property type="protein sequence ID" value="WNC16408.1"/>
    <property type="molecule type" value="Genomic_DNA"/>
</dbReference>
<sequence>MNRSKQLAVGDWVRGKTQNGELIIGFVEATDAEKGSIHVYVVHCDHEKAVGKVAVVHDSWVEPMGDSEVASEEQVRDLIDLALATRDRAWFMELVAQEKSLPKSARRSDQRGGESRRIRNRLGTSAIWE</sequence>
<name>A0ABY9TDD1_BREBE</name>
<proteinExistence type="predicted"/>
<feature type="domain" description="IDEAL" evidence="1">
    <location>
        <begin position="72"/>
        <end position="97"/>
    </location>
</feature>
<reference evidence="2 3" key="1">
    <citation type="submission" date="2023-09" db="EMBL/GenBank/DDBJ databases">
        <title>Complete Genome and Methylome dissection of Bacillus brevis NEB573 original source of BbsI restriction endonuclease.</title>
        <authorList>
            <person name="Fomenkov A."/>
            <person name="Roberts R.D."/>
        </authorList>
    </citation>
    <scope>NUCLEOTIDE SEQUENCE [LARGE SCALE GENOMIC DNA]</scope>
    <source>
        <strain evidence="2 3">NEB573</strain>
    </source>
</reference>
<accession>A0ABY9TDD1</accession>
<organism evidence="2 3">
    <name type="scientific">Brevibacillus brevis</name>
    <name type="common">Bacillus brevis</name>
    <dbReference type="NCBI Taxonomy" id="1393"/>
    <lineage>
        <taxon>Bacteria</taxon>
        <taxon>Bacillati</taxon>
        <taxon>Bacillota</taxon>
        <taxon>Bacilli</taxon>
        <taxon>Bacillales</taxon>
        <taxon>Paenibacillaceae</taxon>
        <taxon>Brevibacillus</taxon>
    </lineage>
</organism>
<gene>
    <name evidence="2" type="ORF">RGB73_08855</name>
</gene>
<dbReference type="RefSeq" id="WP_310771045.1">
    <property type="nucleotide sequence ID" value="NZ_CP134050.1"/>
</dbReference>
<evidence type="ECO:0000313" key="2">
    <source>
        <dbReference type="EMBL" id="WNC16408.1"/>
    </source>
</evidence>
<keyword evidence="3" id="KW-1185">Reference proteome</keyword>
<dbReference type="Pfam" id="PF08858">
    <property type="entry name" value="IDEAL"/>
    <property type="match status" value="1"/>
</dbReference>
<dbReference type="Proteomes" id="UP001256827">
    <property type="component" value="Chromosome"/>
</dbReference>
<protein>
    <submittedName>
        <fullName evidence="2">IDEAL domain-containing protein</fullName>
    </submittedName>
</protein>
<evidence type="ECO:0000259" key="1">
    <source>
        <dbReference type="Pfam" id="PF08858"/>
    </source>
</evidence>